<evidence type="ECO:0000313" key="2">
    <source>
        <dbReference type="Proteomes" id="UP000321926"/>
    </source>
</evidence>
<protein>
    <submittedName>
        <fullName evidence="1">GDYXXLXY domain-containing protein</fullName>
    </submittedName>
</protein>
<dbReference type="Proteomes" id="UP000321926">
    <property type="component" value="Unassembled WGS sequence"/>
</dbReference>
<gene>
    <name evidence="1" type="ORF">FVR03_22385</name>
</gene>
<sequence>MKLKNFLLPVFILVCLAQLYIPVSMIRNKEDILQNGKEFKFLTAPIDPYDPFRGKYVSLDFKENNFPVNNAEAWKRGCSIYLHLKTDTQGFTTISGISPERPAATTDYIAGKVEYVSHHSGRNHVFFQLPFDRYYMEESKAYEAEVAYRTLQQDSTQLTYALVRVKEGEAVLQEVLVNEVPLKVVVEQQREL</sequence>
<name>A0A5C8ITU0_9BACT</name>
<comment type="caution">
    <text evidence="1">The sequence shown here is derived from an EMBL/GenBank/DDBJ whole genome shotgun (WGS) entry which is preliminary data.</text>
</comment>
<proteinExistence type="predicted"/>
<dbReference type="OrthoDB" id="4868247at2"/>
<dbReference type="Pfam" id="PF14345">
    <property type="entry name" value="GDYXXLXY"/>
    <property type="match status" value="1"/>
</dbReference>
<organism evidence="1 2">
    <name type="scientific">Pontibacter qinzhouensis</name>
    <dbReference type="NCBI Taxonomy" id="2603253"/>
    <lineage>
        <taxon>Bacteria</taxon>
        <taxon>Pseudomonadati</taxon>
        <taxon>Bacteroidota</taxon>
        <taxon>Cytophagia</taxon>
        <taxon>Cytophagales</taxon>
        <taxon>Hymenobacteraceae</taxon>
        <taxon>Pontibacter</taxon>
    </lineage>
</organism>
<accession>A0A5C8ITU0</accession>
<dbReference type="AlphaFoldDB" id="A0A5C8ITU0"/>
<dbReference type="RefSeq" id="WP_147924011.1">
    <property type="nucleotide sequence ID" value="NZ_VRTY01000141.1"/>
</dbReference>
<keyword evidence="2" id="KW-1185">Reference proteome</keyword>
<dbReference type="InterPro" id="IPR025833">
    <property type="entry name" value="GDYXXLXY"/>
</dbReference>
<dbReference type="EMBL" id="VRTY01000141">
    <property type="protein sequence ID" value="TXK24677.1"/>
    <property type="molecule type" value="Genomic_DNA"/>
</dbReference>
<evidence type="ECO:0000313" key="1">
    <source>
        <dbReference type="EMBL" id="TXK24677.1"/>
    </source>
</evidence>
<reference evidence="1 2" key="1">
    <citation type="submission" date="2019-08" db="EMBL/GenBank/DDBJ databases">
        <authorList>
            <person name="Shi S."/>
        </authorList>
    </citation>
    <scope>NUCLEOTIDE SEQUENCE [LARGE SCALE GENOMIC DNA]</scope>
    <source>
        <strain evidence="1 2">GY10130</strain>
    </source>
</reference>